<keyword evidence="2" id="KW-0238">DNA-binding</keyword>
<dbReference type="InterPro" id="IPR050397">
    <property type="entry name" value="Env_Response_Regulators"/>
</dbReference>
<gene>
    <name evidence="6" type="ORF">ERX46_17095</name>
</gene>
<dbReference type="Gene3D" id="1.10.10.10">
    <property type="entry name" value="Winged helix-like DNA-binding domain superfamily/Winged helix DNA-binding domain"/>
    <property type="match status" value="1"/>
</dbReference>
<keyword evidence="3" id="KW-0804">Transcription</keyword>
<dbReference type="Gene3D" id="2.60.120.10">
    <property type="entry name" value="Jelly Rolls"/>
    <property type="match status" value="1"/>
</dbReference>
<evidence type="ECO:0000256" key="1">
    <source>
        <dbReference type="ARBA" id="ARBA00023015"/>
    </source>
</evidence>
<dbReference type="SUPFAM" id="SSF51206">
    <property type="entry name" value="cAMP-binding domain-like"/>
    <property type="match status" value="1"/>
</dbReference>
<dbReference type="InterPro" id="IPR012318">
    <property type="entry name" value="HTH_CRP"/>
</dbReference>
<dbReference type="InterPro" id="IPR000595">
    <property type="entry name" value="cNMP-bd_dom"/>
</dbReference>
<accession>A0A4Q4KEC0</accession>
<dbReference type="PANTHER" id="PTHR24567:SF26">
    <property type="entry name" value="REGULATORY PROTEIN YEIL"/>
    <property type="match status" value="1"/>
</dbReference>
<evidence type="ECO:0000256" key="3">
    <source>
        <dbReference type="ARBA" id="ARBA00023163"/>
    </source>
</evidence>
<evidence type="ECO:0000259" key="4">
    <source>
        <dbReference type="PROSITE" id="PS50042"/>
    </source>
</evidence>
<evidence type="ECO:0000313" key="7">
    <source>
        <dbReference type="Proteomes" id="UP000293952"/>
    </source>
</evidence>
<keyword evidence="7" id="KW-1185">Reference proteome</keyword>
<dbReference type="InterPro" id="IPR018490">
    <property type="entry name" value="cNMP-bd_dom_sf"/>
</dbReference>
<dbReference type="Pfam" id="PF13545">
    <property type="entry name" value="HTH_Crp_2"/>
    <property type="match status" value="1"/>
</dbReference>
<dbReference type="CDD" id="cd00038">
    <property type="entry name" value="CAP_ED"/>
    <property type="match status" value="1"/>
</dbReference>
<dbReference type="Pfam" id="PF00027">
    <property type="entry name" value="cNMP_binding"/>
    <property type="match status" value="1"/>
</dbReference>
<name>A0A4Q4KEC0_9FLAO</name>
<evidence type="ECO:0000313" key="6">
    <source>
        <dbReference type="EMBL" id="RYM30797.1"/>
    </source>
</evidence>
<evidence type="ECO:0000256" key="2">
    <source>
        <dbReference type="ARBA" id="ARBA00023125"/>
    </source>
</evidence>
<sequence length="230" mass="26583">MINKSAKKWLVDSIELFDGLTSDRKIALQSIFKENQYSKNDYLFRNGDSIDEVFFIKNGRVKIIKHSDSEKESIKRILNDGDYYGEYAAIDPSMFANHNDSAKVMDKNTIVLSIPTKDFKNICDANQEVYQKVIKNMLTNYRRLDNRLESVMLKKSKHRIIDFIKEMAEDIGKPVGYEMLIKHNLTHQEIANLTGISRQKVTTILNEFKQAGLIHLERNSILVHDAKLLA</sequence>
<dbReference type="Proteomes" id="UP000293952">
    <property type="component" value="Unassembled WGS sequence"/>
</dbReference>
<dbReference type="EMBL" id="SETE01000010">
    <property type="protein sequence ID" value="RYM30797.1"/>
    <property type="molecule type" value="Genomic_DNA"/>
</dbReference>
<dbReference type="SMART" id="SM00419">
    <property type="entry name" value="HTH_CRP"/>
    <property type="match status" value="1"/>
</dbReference>
<evidence type="ECO:0000259" key="5">
    <source>
        <dbReference type="PROSITE" id="PS51063"/>
    </source>
</evidence>
<dbReference type="GO" id="GO:0003700">
    <property type="term" value="F:DNA-binding transcription factor activity"/>
    <property type="evidence" value="ECO:0007669"/>
    <property type="project" value="TreeGrafter"/>
</dbReference>
<dbReference type="PROSITE" id="PS51063">
    <property type="entry name" value="HTH_CRP_2"/>
    <property type="match status" value="1"/>
</dbReference>
<keyword evidence="1" id="KW-0805">Transcription regulation</keyword>
<feature type="domain" description="Cyclic nucleotide-binding" evidence="4">
    <location>
        <begin position="16"/>
        <end position="140"/>
    </location>
</feature>
<feature type="domain" description="HTH crp-type" evidence="5">
    <location>
        <begin position="154"/>
        <end position="227"/>
    </location>
</feature>
<dbReference type="SMART" id="SM00100">
    <property type="entry name" value="cNMP"/>
    <property type="match status" value="1"/>
</dbReference>
<dbReference type="GO" id="GO:0005829">
    <property type="term" value="C:cytosol"/>
    <property type="evidence" value="ECO:0007669"/>
    <property type="project" value="TreeGrafter"/>
</dbReference>
<dbReference type="PROSITE" id="PS50042">
    <property type="entry name" value="CNMP_BINDING_3"/>
    <property type="match status" value="1"/>
</dbReference>
<dbReference type="SUPFAM" id="SSF46785">
    <property type="entry name" value="Winged helix' DNA-binding domain"/>
    <property type="match status" value="1"/>
</dbReference>
<dbReference type="InterPro" id="IPR036388">
    <property type="entry name" value="WH-like_DNA-bd_sf"/>
</dbReference>
<dbReference type="GO" id="GO:0003677">
    <property type="term" value="F:DNA binding"/>
    <property type="evidence" value="ECO:0007669"/>
    <property type="project" value="UniProtKB-KW"/>
</dbReference>
<dbReference type="InterPro" id="IPR014710">
    <property type="entry name" value="RmlC-like_jellyroll"/>
</dbReference>
<dbReference type="RefSeq" id="WP_130095087.1">
    <property type="nucleotide sequence ID" value="NZ_SETE01000010.1"/>
</dbReference>
<organism evidence="6 7">
    <name type="scientific">Brumimicrobium glaciale</name>
    <dbReference type="NCBI Taxonomy" id="200475"/>
    <lineage>
        <taxon>Bacteria</taxon>
        <taxon>Pseudomonadati</taxon>
        <taxon>Bacteroidota</taxon>
        <taxon>Flavobacteriia</taxon>
        <taxon>Flavobacteriales</taxon>
        <taxon>Crocinitomicaceae</taxon>
        <taxon>Brumimicrobium</taxon>
    </lineage>
</organism>
<proteinExistence type="predicted"/>
<comment type="caution">
    <text evidence="6">The sequence shown here is derived from an EMBL/GenBank/DDBJ whole genome shotgun (WGS) entry which is preliminary data.</text>
</comment>
<dbReference type="PANTHER" id="PTHR24567">
    <property type="entry name" value="CRP FAMILY TRANSCRIPTIONAL REGULATORY PROTEIN"/>
    <property type="match status" value="1"/>
</dbReference>
<dbReference type="InterPro" id="IPR036390">
    <property type="entry name" value="WH_DNA-bd_sf"/>
</dbReference>
<dbReference type="OrthoDB" id="9788438at2"/>
<reference evidence="6 7" key="1">
    <citation type="submission" date="2019-02" db="EMBL/GenBank/DDBJ databases">
        <title>Genome sequence of the sea-ice species Brumimicrobium glaciale.</title>
        <authorList>
            <person name="Bowman J.P."/>
        </authorList>
    </citation>
    <scope>NUCLEOTIDE SEQUENCE [LARGE SCALE GENOMIC DNA]</scope>
    <source>
        <strain evidence="6 7">IC156</strain>
    </source>
</reference>
<protein>
    <submittedName>
        <fullName evidence="6">Crp/Fnr family transcriptional regulator</fullName>
    </submittedName>
</protein>
<dbReference type="AlphaFoldDB" id="A0A4Q4KEC0"/>